<comment type="caution">
    <text evidence="1">The sequence shown here is derived from an EMBL/GenBank/DDBJ whole genome shotgun (WGS) entry which is preliminary data.</text>
</comment>
<reference evidence="1 2" key="1">
    <citation type="journal article" date="2019" name="bioRxiv">
        <title>Genomics, evolutionary history and diagnostics of the Alternaria alternata species group including apple and Asian pear pathotypes.</title>
        <authorList>
            <person name="Armitage A.D."/>
            <person name="Cockerton H.M."/>
            <person name="Sreenivasaprasad S."/>
            <person name="Woodhall J.W."/>
            <person name="Lane C.R."/>
            <person name="Harrison R.J."/>
            <person name="Clarkson J.P."/>
        </authorList>
    </citation>
    <scope>NUCLEOTIDE SEQUENCE [LARGE SCALE GENOMIC DNA]</scope>
    <source>
        <strain evidence="1 2">FERA 650</strain>
    </source>
</reference>
<accession>A0ACB6F3N0</accession>
<dbReference type="EMBL" id="PDWZ02000019">
    <property type="protein sequence ID" value="KAB2099042.1"/>
    <property type="molecule type" value="Genomic_DNA"/>
</dbReference>
<keyword evidence="2" id="KW-1185">Reference proteome</keyword>
<gene>
    <name evidence="1" type="ORF">AG0111_0g12725</name>
</gene>
<organism evidence="1 2">
    <name type="scientific">Alternaria gaisen</name>
    <dbReference type="NCBI Taxonomy" id="167740"/>
    <lineage>
        <taxon>Eukaryota</taxon>
        <taxon>Fungi</taxon>
        <taxon>Dikarya</taxon>
        <taxon>Ascomycota</taxon>
        <taxon>Pezizomycotina</taxon>
        <taxon>Dothideomycetes</taxon>
        <taxon>Pleosporomycetidae</taxon>
        <taxon>Pleosporales</taxon>
        <taxon>Pleosporineae</taxon>
        <taxon>Pleosporaceae</taxon>
        <taxon>Alternaria</taxon>
        <taxon>Alternaria sect. Alternaria</taxon>
    </lineage>
</organism>
<name>A0ACB6F3N0_9PLEO</name>
<dbReference type="Proteomes" id="UP000293547">
    <property type="component" value="Unassembled WGS sequence"/>
</dbReference>
<proteinExistence type="predicted"/>
<sequence length="100" mass="10911">MHRVFKSEFFKFDFPRVLSTTRCGGCEIGKALEAAAQIKDGDPHSWGTQCSVLSTKAEELSKEAQKSGDTITAHDALLRASNYARASQYMLNAPDPTDAS</sequence>
<evidence type="ECO:0000313" key="1">
    <source>
        <dbReference type="EMBL" id="KAB2099042.1"/>
    </source>
</evidence>
<evidence type="ECO:0000313" key="2">
    <source>
        <dbReference type="Proteomes" id="UP000293547"/>
    </source>
</evidence>
<protein>
    <submittedName>
        <fullName evidence="1">Uncharacterized protein</fullName>
    </submittedName>
</protein>